<organism evidence="5 6">
    <name type="scientific">Glycine soja</name>
    <name type="common">Wild soybean</name>
    <dbReference type="NCBI Taxonomy" id="3848"/>
    <lineage>
        <taxon>Eukaryota</taxon>
        <taxon>Viridiplantae</taxon>
        <taxon>Streptophyta</taxon>
        <taxon>Embryophyta</taxon>
        <taxon>Tracheophyta</taxon>
        <taxon>Spermatophyta</taxon>
        <taxon>Magnoliopsida</taxon>
        <taxon>eudicotyledons</taxon>
        <taxon>Gunneridae</taxon>
        <taxon>Pentapetalae</taxon>
        <taxon>rosids</taxon>
        <taxon>fabids</taxon>
        <taxon>Fabales</taxon>
        <taxon>Fabaceae</taxon>
        <taxon>Papilionoideae</taxon>
        <taxon>50 kb inversion clade</taxon>
        <taxon>NPAAA clade</taxon>
        <taxon>indigoferoid/millettioid clade</taxon>
        <taxon>Phaseoleae</taxon>
        <taxon>Glycine</taxon>
        <taxon>Glycine subgen. Soja</taxon>
    </lineage>
</organism>
<proteinExistence type="inferred from homology"/>
<evidence type="ECO:0000313" key="6">
    <source>
        <dbReference type="Proteomes" id="UP000289340"/>
    </source>
</evidence>
<gene>
    <name evidence="5" type="ORF">D0Y65_046893</name>
</gene>
<feature type="chain" id="PRO_5019134632" evidence="3">
    <location>
        <begin position="29"/>
        <end position="900"/>
    </location>
</feature>
<accession>A0A445GBI6</accession>
<comment type="similarity">
    <text evidence="1">Belongs to the peptidase S10 family.</text>
</comment>
<dbReference type="InterPro" id="IPR029058">
    <property type="entry name" value="AB_hydrolase_fold"/>
</dbReference>
<feature type="region of interest" description="Disordered" evidence="2">
    <location>
        <begin position="862"/>
        <end position="900"/>
    </location>
</feature>
<dbReference type="GO" id="GO:0010073">
    <property type="term" value="P:meristem maintenance"/>
    <property type="evidence" value="ECO:0007669"/>
    <property type="project" value="InterPro"/>
</dbReference>
<dbReference type="EMBL" id="QZWG01000017">
    <property type="protein sequence ID" value="RZB58508.1"/>
    <property type="molecule type" value="Genomic_DNA"/>
</dbReference>
<dbReference type="SUPFAM" id="SSF53474">
    <property type="entry name" value="alpha/beta-Hydrolases"/>
    <property type="match status" value="1"/>
</dbReference>
<reference evidence="5 6" key="1">
    <citation type="submission" date="2018-09" db="EMBL/GenBank/DDBJ databases">
        <title>A high-quality reference genome of wild soybean provides a powerful tool to mine soybean genomes.</title>
        <authorList>
            <person name="Xie M."/>
            <person name="Chung C.Y.L."/>
            <person name="Li M.-W."/>
            <person name="Wong F.-L."/>
            <person name="Chan T.-F."/>
            <person name="Lam H.-M."/>
        </authorList>
    </citation>
    <scope>NUCLEOTIDE SEQUENCE [LARGE SCALE GENOMIC DNA]</scope>
    <source>
        <strain evidence="6">cv. W05</strain>
        <tissue evidence="5">Hypocotyl of etiolated seedlings</tissue>
    </source>
</reference>
<dbReference type="Pfam" id="PF10536">
    <property type="entry name" value="PMD"/>
    <property type="match status" value="1"/>
</dbReference>
<feature type="domain" description="Aminotransferase-like plant mobile" evidence="4">
    <location>
        <begin position="300"/>
        <end position="657"/>
    </location>
</feature>
<feature type="signal peptide" evidence="3">
    <location>
        <begin position="1"/>
        <end position="28"/>
    </location>
</feature>
<dbReference type="Gene3D" id="3.40.50.1820">
    <property type="entry name" value="alpha/beta hydrolase"/>
    <property type="match status" value="1"/>
</dbReference>
<dbReference type="Proteomes" id="UP000289340">
    <property type="component" value="Chromosome 17"/>
</dbReference>
<dbReference type="Pfam" id="PF00450">
    <property type="entry name" value="Peptidase_S10"/>
    <property type="match status" value="1"/>
</dbReference>
<comment type="caution">
    <text evidence="5">The sequence shown here is derived from an EMBL/GenBank/DDBJ whole genome shotgun (WGS) entry which is preliminary data.</text>
</comment>
<protein>
    <submittedName>
        <fullName evidence="5">Serine/threonine-protein phosphatase 7 long form-like isoform B</fullName>
    </submittedName>
</protein>
<dbReference type="InterPro" id="IPR001563">
    <property type="entry name" value="Peptidase_S10"/>
</dbReference>
<dbReference type="PANTHER" id="PTHR46033:SF8">
    <property type="entry name" value="PROTEIN MAINTENANCE OF MERISTEMS-LIKE"/>
    <property type="match status" value="1"/>
</dbReference>
<evidence type="ECO:0000256" key="3">
    <source>
        <dbReference type="SAM" id="SignalP"/>
    </source>
</evidence>
<dbReference type="GO" id="GO:0006508">
    <property type="term" value="P:proteolysis"/>
    <property type="evidence" value="ECO:0007669"/>
    <property type="project" value="InterPro"/>
</dbReference>
<keyword evidence="6" id="KW-1185">Reference proteome</keyword>
<dbReference type="InterPro" id="IPR044824">
    <property type="entry name" value="MAIN-like"/>
</dbReference>
<evidence type="ECO:0000256" key="1">
    <source>
        <dbReference type="ARBA" id="ARBA00009431"/>
    </source>
</evidence>
<dbReference type="GO" id="GO:0004185">
    <property type="term" value="F:serine-type carboxypeptidase activity"/>
    <property type="evidence" value="ECO:0007669"/>
    <property type="project" value="InterPro"/>
</dbReference>
<name>A0A445GBI6_GLYSO</name>
<evidence type="ECO:0000256" key="2">
    <source>
        <dbReference type="SAM" id="MobiDB-lite"/>
    </source>
</evidence>
<evidence type="ECO:0000313" key="5">
    <source>
        <dbReference type="EMBL" id="RZB58508.1"/>
    </source>
</evidence>
<dbReference type="InterPro" id="IPR019557">
    <property type="entry name" value="AminoTfrase-like_pln_mobile"/>
</dbReference>
<sequence>MSPMLSIKLLLWFLFLSWCHFAIPCCEANQQGEYLYKFIRSRRAQKRSYGEASSMATNLGGDGKFSKVYVVKEQSGLMEGDKVKALPGQPAQGVDFDQYAGYVTVDAKAGRALFYYFVESPHNASNKPLVLWLNGGGKRHCHWRQGSTRHCQWRQSRREGCIAPASGDIGHVGVRSGTRPSQWRDRATGLPPEGLAGLAVQWVSPRVLARQPCQCRTRPSNRYLKSRLVAMASSSSSSSHVNIKSGPIDADVLWMQPKHVSEHVWNGEEDRKLHIRRAVPTYQGEEQIPEQIFPFLLQSGFAWIIKMGYLKINASLISALIERWRPETHTFHMRCGECTITLQDVSVLLGISVDGLPLIGPTNLDWADLCEELLGVRPQEDEIRGSVVKLSWLAHHFAQINNDDDEEQVRRFARAWILRFIGGVLFVDKSSNKVSLRYLQFLRDFEECGRYAWGAAVLGFLYREMCNATDYKTKSIGGMCILLQMWAWERCPTLAPKRTPSQVENTPLGHRWLRRGNQHIGNDDVRVFRRKLDIMKRHEFVWEPYPSTVISLLPPVCLVGSLAWYAVVPLICFQVIEWHQPDRVLRQFGMQQPIPESPSQPLNIHGITLKGKHDENWGQLFAPMIDQWNNRHAFRVDAYPRQEGLLSFNSDYMVWYRRKTKMFVDPANAKTATLGEVAEALQYMVSPQGRNTCTFDDLVPYVEKITILSEEQERVTEPVSHGPASERQFPAQQFHMLQSSIETQGIDRRRDIVEAEEYSQQMAERGHGMYYTPQTFAEYPTQMYQYPFQGHHTDTSASQQSFGGVAETQAHFSWPTMTPSQQYHGPIPTPNAPLGTQWNVPGPIPNTGDLFGVDLRHAFSAEADEEEAGRHRGRRNPDRQARRWDRPCGTSSRHHGHQNE</sequence>
<evidence type="ECO:0000259" key="4">
    <source>
        <dbReference type="Pfam" id="PF10536"/>
    </source>
</evidence>
<dbReference type="AlphaFoldDB" id="A0A445GBI6"/>
<keyword evidence="3" id="KW-0732">Signal</keyword>
<dbReference type="PANTHER" id="PTHR46033">
    <property type="entry name" value="PROTEIN MAIN-LIKE 2"/>
    <property type="match status" value="1"/>
</dbReference>
<feature type="compositionally biased region" description="Basic and acidic residues" evidence="2">
    <location>
        <begin position="875"/>
        <end position="886"/>
    </location>
</feature>